<dbReference type="EMBL" id="CM016762">
    <property type="protein sequence ID" value="TMS37945.1"/>
    <property type="molecule type" value="Genomic_DNA"/>
</dbReference>
<evidence type="ECO:0000313" key="2">
    <source>
        <dbReference type="Proteomes" id="UP000298663"/>
    </source>
</evidence>
<dbReference type="AlphaFoldDB" id="A0A4U8UYC7"/>
<name>A0A4U8UYC7_STECR</name>
<dbReference type="Proteomes" id="UP000298663">
    <property type="component" value="Chromosome X"/>
</dbReference>
<dbReference type="EMBL" id="AZBU02000001">
    <property type="protein sequence ID" value="TMS37945.1"/>
    <property type="molecule type" value="Genomic_DNA"/>
</dbReference>
<proteinExistence type="predicted"/>
<evidence type="ECO:0000313" key="1">
    <source>
        <dbReference type="EMBL" id="TMS37945.1"/>
    </source>
</evidence>
<gene>
    <name evidence="1" type="ORF">L596_004776</name>
</gene>
<organism evidence="1 2">
    <name type="scientific">Steinernema carpocapsae</name>
    <name type="common">Entomopathogenic nematode</name>
    <dbReference type="NCBI Taxonomy" id="34508"/>
    <lineage>
        <taxon>Eukaryota</taxon>
        <taxon>Metazoa</taxon>
        <taxon>Ecdysozoa</taxon>
        <taxon>Nematoda</taxon>
        <taxon>Chromadorea</taxon>
        <taxon>Rhabditida</taxon>
        <taxon>Tylenchina</taxon>
        <taxon>Panagrolaimomorpha</taxon>
        <taxon>Strongyloidoidea</taxon>
        <taxon>Steinernematidae</taxon>
        <taxon>Steinernema</taxon>
    </lineage>
</organism>
<reference evidence="1 2" key="2">
    <citation type="journal article" date="2019" name="G3 (Bethesda)">
        <title>Hybrid Assembly of the Genome of the Entomopathogenic Nematode Steinernema carpocapsae Identifies the X-Chromosome.</title>
        <authorList>
            <person name="Serra L."/>
            <person name="Macchietto M."/>
            <person name="Macias-Munoz A."/>
            <person name="McGill C.J."/>
            <person name="Rodriguez I.M."/>
            <person name="Rodriguez B."/>
            <person name="Murad R."/>
            <person name="Mortazavi A."/>
        </authorList>
    </citation>
    <scope>NUCLEOTIDE SEQUENCE [LARGE SCALE GENOMIC DNA]</scope>
    <source>
        <strain evidence="1 2">ALL</strain>
    </source>
</reference>
<sequence length="204" mass="24215">MGEPRKLIPSVFPREEDLMSKSNQINTQSIVALKKLIKKVKKPVNDQMTNNTVKKRREQQLELLTELVEANAEIMHYERAALAKVHEFMKFCEEYSARAIHHNEVITQQMLRKVHDFERIRDETLVPEYLQDLEDEARVCPENGDMKEHPKFADTDHKATRAVALEKAYLLEKFHLDSEAKEQKEREKKEWEEFYEGFKKSLRM</sequence>
<keyword evidence="2" id="KW-1185">Reference proteome</keyword>
<reference evidence="1 2" key="1">
    <citation type="journal article" date="2015" name="Genome Biol.">
        <title>Comparative genomics of Steinernema reveals deeply conserved gene regulatory networks.</title>
        <authorList>
            <person name="Dillman A.R."/>
            <person name="Macchietto M."/>
            <person name="Porter C.F."/>
            <person name="Rogers A."/>
            <person name="Williams B."/>
            <person name="Antoshechkin I."/>
            <person name="Lee M.M."/>
            <person name="Goodwin Z."/>
            <person name="Lu X."/>
            <person name="Lewis E.E."/>
            <person name="Goodrich-Blair H."/>
            <person name="Stock S.P."/>
            <person name="Adams B.J."/>
            <person name="Sternberg P.W."/>
            <person name="Mortazavi A."/>
        </authorList>
    </citation>
    <scope>NUCLEOTIDE SEQUENCE [LARGE SCALE GENOMIC DNA]</scope>
    <source>
        <strain evidence="1 2">ALL</strain>
    </source>
</reference>
<comment type="caution">
    <text evidence="1">The sequence shown here is derived from an EMBL/GenBank/DDBJ whole genome shotgun (WGS) entry which is preliminary data.</text>
</comment>
<protein>
    <submittedName>
        <fullName evidence="1">Uncharacterized protein</fullName>
    </submittedName>
</protein>
<accession>A0A4U8UYC7</accession>